<name>A0AAP2D619_9BACT</name>
<dbReference type="Pfam" id="PF07715">
    <property type="entry name" value="Plug"/>
    <property type="match status" value="1"/>
</dbReference>
<dbReference type="NCBIfam" id="TIGR04056">
    <property type="entry name" value="OMP_RagA_SusC"/>
    <property type="match status" value="1"/>
</dbReference>
<evidence type="ECO:0000256" key="7">
    <source>
        <dbReference type="PROSITE-ProRule" id="PRU01360"/>
    </source>
</evidence>
<dbReference type="SUPFAM" id="SSF49464">
    <property type="entry name" value="Carboxypeptidase regulatory domain-like"/>
    <property type="match status" value="1"/>
</dbReference>
<dbReference type="InterPro" id="IPR039426">
    <property type="entry name" value="TonB-dep_rcpt-like"/>
</dbReference>
<dbReference type="Gene3D" id="2.60.40.1120">
    <property type="entry name" value="Carboxypeptidase-like, regulatory domain"/>
    <property type="match status" value="1"/>
</dbReference>
<comment type="subcellular location">
    <subcellularLocation>
        <location evidence="1 7">Cell outer membrane</location>
        <topology evidence="1 7">Multi-pass membrane protein</topology>
    </subcellularLocation>
</comment>
<keyword evidence="10" id="KW-1185">Reference proteome</keyword>
<dbReference type="InterPro" id="IPR012910">
    <property type="entry name" value="Plug_dom"/>
</dbReference>
<dbReference type="Gene3D" id="2.170.130.10">
    <property type="entry name" value="TonB-dependent receptor, plug domain"/>
    <property type="match status" value="1"/>
</dbReference>
<keyword evidence="2 7" id="KW-0813">Transport</keyword>
<accession>A0AAP2D619</accession>
<dbReference type="InterPro" id="IPR036942">
    <property type="entry name" value="Beta-barrel_TonB_sf"/>
</dbReference>
<dbReference type="Pfam" id="PF13715">
    <property type="entry name" value="CarbopepD_reg_2"/>
    <property type="match status" value="1"/>
</dbReference>
<evidence type="ECO:0000256" key="1">
    <source>
        <dbReference type="ARBA" id="ARBA00004571"/>
    </source>
</evidence>
<keyword evidence="3 7" id="KW-1134">Transmembrane beta strand</keyword>
<keyword evidence="6 7" id="KW-0998">Cell outer membrane</keyword>
<comment type="caution">
    <text evidence="9">The sequence shown here is derived from an EMBL/GenBank/DDBJ whole genome shotgun (WGS) entry which is preliminary data.</text>
</comment>
<dbReference type="InterPro" id="IPR008969">
    <property type="entry name" value="CarboxyPept-like_regulatory"/>
</dbReference>
<evidence type="ECO:0000313" key="10">
    <source>
        <dbReference type="Proteomes" id="UP001319180"/>
    </source>
</evidence>
<proteinExistence type="inferred from homology"/>
<evidence type="ECO:0000259" key="8">
    <source>
        <dbReference type="Pfam" id="PF07715"/>
    </source>
</evidence>
<sequence>MKNLYILWLRVTLVIGLMSAAGVLYAQKSVSGTILDEAGAPIPGVSILEKGTTNGTTSDTDGKYTLTLRTDNPVLTFSFIGYQSQEVSVDNRTSIAISMNPDVASLEEVVVTGYTTERKQDIVAAVSTLSNKNTTAIPIPNVEQAIQGRVAGVQVITSGQPGATSQVRIRGYGSFTNNTPLYIVDGVPTFNVDNLNPNDIESTTVLKDAGAASIYGARAASGVVVYTTKHGKPDGTIKVSYDMSVGLNFPGKGIELLNPQQTAEKTWEAFRNAGQDTKHPQYGDGATPVLPDYINVAVQDDKGNWSVAAGVNEGDPRIAIARENYNVDFDKGSIRQVVRANKEGTDWYDEMTRVAPVTRHSLGLSGGNERSHYYMGLGYYNQQGIAINQYLKRYTARFNSEFKPASIIRIGENLQVTYRDNPQIGDPQSENQLNMAYRMNPIIPVYDEFGGWAGTAAPGLNNPANPVASLKRLSKDYNQQTAWGLFGNAYAEVDVLKNLTVRTSFGGSLASGYAMQFGFRTYENSENNGAYSINEAGFYGANWIWTNTVNYNLKLDEHSFKVLVGYEAIKDPARGRFINGVGLNPFSIDPNYISISNSSSTGRQVNSGPQGTSRTLVSEFGKLDYNFQEKYYASFTLRHDGSSAFGSEKRFGYFPSITAAWRISQESFMQGLTFLDDLKIRGGWGIMGNQNINPTNQYTLYGGNPSVGYDINGANSSVSPGIIPLQIGNPTGKWEKNITTNVGLDATLMKGTLEIVLDVWRKKTEDLLYNPAFAATGGVFSQYPFVNVGSIDNRGVDLQIIKRQRVNTDLDFVVEGNIGFIHNEIKTIADGLDFFDNGTYRNLTFVRNAVGQSLSSFYGYKTIGFFQDAEDVANSPKQDGAGPGRFKFADINGDNRIDPNDRVYMGTPIPKFTYGLNIMANYKAFTLEAFFYGKAGNDIVNFSKWFTDFYPSFSGAAIGERTLGSWTPENRGADTPIFENVSNFSTNTQANSWYVESGAYMRMKNLQLTYNVPLQLLDRARIKQLKVYLQAVNLFTITKYQGKDPEIASSVDTTLGIDVGNYPATRIYSLGINLGL</sequence>
<evidence type="ECO:0000256" key="3">
    <source>
        <dbReference type="ARBA" id="ARBA00022452"/>
    </source>
</evidence>
<evidence type="ECO:0000256" key="6">
    <source>
        <dbReference type="ARBA" id="ARBA00023237"/>
    </source>
</evidence>
<evidence type="ECO:0000256" key="4">
    <source>
        <dbReference type="ARBA" id="ARBA00022692"/>
    </source>
</evidence>
<keyword evidence="4 7" id="KW-0812">Transmembrane</keyword>
<keyword evidence="5 7" id="KW-0472">Membrane</keyword>
<dbReference type="RefSeq" id="WP_254088327.1">
    <property type="nucleotide sequence ID" value="NZ_JAHESC010000001.1"/>
</dbReference>
<evidence type="ECO:0000256" key="2">
    <source>
        <dbReference type="ARBA" id="ARBA00022448"/>
    </source>
</evidence>
<organism evidence="9 10">
    <name type="scientific">Dawidia soli</name>
    <dbReference type="NCBI Taxonomy" id="2782352"/>
    <lineage>
        <taxon>Bacteria</taxon>
        <taxon>Pseudomonadati</taxon>
        <taxon>Bacteroidota</taxon>
        <taxon>Cytophagia</taxon>
        <taxon>Cytophagales</taxon>
        <taxon>Chryseotaleaceae</taxon>
        <taxon>Dawidia</taxon>
    </lineage>
</organism>
<comment type="similarity">
    <text evidence="7">Belongs to the TonB-dependent receptor family.</text>
</comment>
<gene>
    <name evidence="9" type="ORF">KK078_00830</name>
</gene>
<dbReference type="GO" id="GO:0009279">
    <property type="term" value="C:cell outer membrane"/>
    <property type="evidence" value="ECO:0007669"/>
    <property type="project" value="UniProtKB-SubCell"/>
</dbReference>
<dbReference type="InterPro" id="IPR037066">
    <property type="entry name" value="Plug_dom_sf"/>
</dbReference>
<dbReference type="SUPFAM" id="SSF56935">
    <property type="entry name" value="Porins"/>
    <property type="match status" value="1"/>
</dbReference>
<dbReference type="Proteomes" id="UP001319180">
    <property type="component" value="Unassembled WGS sequence"/>
</dbReference>
<keyword evidence="9" id="KW-0675">Receptor</keyword>
<evidence type="ECO:0000256" key="5">
    <source>
        <dbReference type="ARBA" id="ARBA00023136"/>
    </source>
</evidence>
<dbReference type="EMBL" id="JAHESC010000001">
    <property type="protein sequence ID" value="MBT1685075.1"/>
    <property type="molecule type" value="Genomic_DNA"/>
</dbReference>
<feature type="domain" description="TonB-dependent receptor plug" evidence="8">
    <location>
        <begin position="119"/>
        <end position="223"/>
    </location>
</feature>
<dbReference type="AlphaFoldDB" id="A0AAP2D619"/>
<dbReference type="Gene3D" id="2.40.170.20">
    <property type="entry name" value="TonB-dependent receptor, beta-barrel domain"/>
    <property type="match status" value="1"/>
</dbReference>
<reference evidence="9 10" key="1">
    <citation type="submission" date="2021-05" db="EMBL/GenBank/DDBJ databases">
        <title>A Polyphasic approach of four new species of the genus Ohtaekwangia: Ohtaekwangia histidinii sp. nov., Ohtaekwangia cretensis sp. nov., Ohtaekwangia indiensis sp. nov., Ohtaekwangia reichenbachii sp. nov. from diverse environment.</title>
        <authorList>
            <person name="Octaviana S."/>
        </authorList>
    </citation>
    <scope>NUCLEOTIDE SEQUENCE [LARGE SCALE GENOMIC DNA]</scope>
    <source>
        <strain evidence="9 10">PWU37</strain>
    </source>
</reference>
<protein>
    <submittedName>
        <fullName evidence="9">TonB-dependent receptor</fullName>
    </submittedName>
</protein>
<dbReference type="PROSITE" id="PS52016">
    <property type="entry name" value="TONB_DEPENDENT_REC_3"/>
    <property type="match status" value="1"/>
</dbReference>
<dbReference type="InterPro" id="IPR023996">
    <property type="entry name" value="TonB-dep_OMP_SusC/RagA"/>
</dbReference>
<evidence type="ECO:0000313" key="9">
    <source>
        <dbReference type="EMBL" id="MBT1685075.1"/>
    </source>
</evidence>